<dbReference type="PANTHER" id="PTHR36801">
    <property type="entry name" value="OS06G0150200 PROTEIN"/>
    <property type="match status" value="1"/>
</dbReference>
<dbReference type="FunCoup" id="I1HNQ4">
    <property type="interactions" value="817"/>
</dbReference>
<dbReference type="HOGENOM" id="CLU_093290_0_0_1"/>
<evidence type="ECO:0000256" key="1">
    <source>
        <dbReference type="SAM" id="MobiDB-lite"/>
    </source>
</evidence>
<protein>
    <submittedName>
        <fullName evidence="2 3">Uncharacterized protein</fullName>
    </submittedName>
</protein>
<dbReference type="AlphaFoldDB" id="I1HNQ4"/>
<dbReference type="Proteomes" id="UP000008810">
    <property type="component" value="Chromosome 2"/>
</dbReference>
<dbReference type="OMA" id="VGTHGPI"/>
<feature type="region of interest" description="Disordered" evidence="1">
    <location>
        <begin position="34"/>
        <end position="86"/>
    </location>
</feature>
<proteinExistence type="predicted"/>
<dbReference type="EMBL" id="CM000881">
    <property type="protein sequence ID" value="KQK08361.1"/>
    <property type="molecule type" value="Genomic_DNA"/>
</dbReference>
<dbReference type="eggNOG" id="ENOG502R3E5">
    <property type="taxonomic scope" value="Eukaryota"/>
</dbReference>
<sequence>MILPSPALIHAAWITAAVAAVCLALCTIHSRKSSTSLRRRASSRPGSAPLHGSTRPPCRDPINNNGVAATPGATPAAKVSPTPSDTAKSCCVVGGADLIRVGDDNDDAATLQDEGGPVTVIEVGTHGPIAPVFPPVPDPMPPRRSLSAKHVRFAERLGRIRSRRWGLLGNDGDEDLEAGPANGKADHDATLWTKTILLGERCRVPSAGDGGDCENGDGDGVVRWKSYRPRQPRSVPVTRSNSFAGVVGGSCRPAAGRGARF</sequence>
<feature type="compositionally biased region" description="Low complexity" evidence="1">
    <location>
        <begin position="66"/>
        <end position="79"/>
    </location>
</feature>
<organism evidence="2">
    <name type="scientific">Brachypodium distachyon</name>
    <name type="common">Purple false brome</name>
    <name type="synonym">Trachynia distachya</name>
    <dbReference type="NCBI Taxonomy" id="15368"/>
    <lineage>
        <taxon>Eukaryota</taxon>
        <taxon>Viridiplantae</taxon>
        <taxon>Streptophyta</taxon>
        <taxon>Embryophyta</taxon>
        <taxon>Tracheophyta</taxon>
        <taxon>Spermatophyta</taxon>
        <taxon>Magnoliopsida</taxon>
        <taxon>Liliopsida</taxon>
        <taxon>Poales</taxon>
        <taxon>Poaceae</taxon>
        <taxon>BOP clade</taxon>
        <taxon>Pooideae</taxon>
        <taxon>Stipodae</taxon>
        <taxon>Brachypodieae</taxon>
        <taxon>Brachypodium</taxon>
    </lineage>
</organism>
<dbReference type="InParanoid" id="I1HNQ4"/>
<reference evidence="3" key="3">
    <citation type="submission" date="2018-08" db="UniProtKB">
        <authorList>
            <consortium name="EnsemblPlants"/>
        </authorList>
    </citation>
    <scope>IDENTIFICATION</scope>
    <source>
        <strain evidence="3">cv. Bd21</strain>
    </source>
</reference>
<reference evidence="2 3" key="1">
    <citation type="journal article" date="2010" name="Nature">
        <title>Genome sequencing and analysis of the model grass Brachypodium distachyon.</title>
        <authorList>
            <consortium name="International Brachypodium Initiative"/>
        </authorList>
    </citation>
    <scope>NUCLEOTIDE SEQUENCE [LARGE SCALE GENOMIC DNA]</scope>
    <source>
        <strain evidence="2 3">Bd21</strain>
    </source>
</reference>
<evidence type="ECO:0000313" key="3">
    <source>
        <dbReference type="EnsemblPlants" id="KQK08361"/>
    </source>
</evidence>
<name>I1HNQ4_BRADI</name>
<keyword evidence="4" id="KW-1185">Reference proteome</keyword>
<dbReference type="Gramene" id="KQK08361">
    <property type="protein sequence ID" value="KQK08361"/>
    <property type="gene ID" value="BRADI_2g41430v3"/>
</dbReference>
<evidence type="ECO:0000313" key="2">
    <source>
        <dbReference type="EMBL" id="KQK08361.1"/>
    </source>
</evidence>
<dbReference type="OrthoDB" id="1703859at2759"/>
<reference evidence="2" key="2">
    <citation type="submission" date="2017-06" db="EMBL/GenBank/DDBJ databases">
        <title>WGS assembly of Brachypodium distachyon.</title>
        <authorList>
            <consortium name="The International Brachypodium Initiative"/>
            <person name="Lucas S."/>
            <person name="Harmon-Smith M."/>
            <person name="Lail K."/>
            <person name="Tice H."/>
            <person name="Grimwood J."/>
            <person name="Bruce D."/>
            <person name="Barry K."/>
            <person name="Shu S."/>
            <person name="Lindquist E."/>
            <person name="Wang M."/>
            <person name="Pitluck S."/>
            <person name="Vogel J.P."/>
            <person name="Garvin D.F."/>
            <person name="Mockler T.C."/>
            <person name="Schmutz J."/>
            <person name="Rokhsar D."/>
            <person name="Bevan M.W."/>
        </authorList>
    </citation>
    <scope>NUCLEOTIDE SEQUENCE</scope>
    <source>
        <strain evidence="2">Bd21</strain>
    </source>
</reference>
<dbReference type="PANTHER" id="PTHR36801:SF2">
    <property type="entry name" value="OS01G0570601 PROTEIN"/>
    <property type="match status" value="1"/>
</dbReference>
<dbReference type="EnsemblPlants" id="KQK08361">
    <property type="protein sequence ID" value="KQK08361"/>
    <property type="gene ID" value="BRADI_2g41430v3"/>
</dbReference>
<evidence type="ECO:0000313" key="4">
    <source>
        <dbReference type="Proteomes" id="UP000008810"/>
    </source>
</evidence>
<gene>
    <name evidence="2" type="ORF">BRADI_2g41430v3</name>
</gene>
<accession>I1HNQ4</accession>